<gene>
    <name evidence="1" type="ORF">Csp_A15170</name>
</gene>
<dbReference type="AlphaFoldDB" id="C9YBL6"/>
<proteinExistence type="predicted"/>
<evidence type="ECO:0000313" key="1">
    <source>
        <dbReference type="EMBL" id="CBA30041.1"/>
    </source>
</evidence>
<reference evidence="1" key="1">
    <citation type="journal article" date="2010" name="Nature">
        <title>The dynamic genome of Hydra.</title>
        <authorList>
            <person name="Chapman J.A."/>
            <person name="Kirkness E.F."/>
            <person name="Simakov O."/>
            <person name="Hampson S.E."/>
            <person name="Mitros T."/>
            <person name="Weinmaier T."/>
            <person name="Rattei T."/>
            <person name="Balasubramanian P.G."/>
            <person name="Borman J."/>
            <person name="Busam D."/>
            <person name="Disbennett K."/>
            <person name="Pfannkoch C."/>
            <person name="Sumin N."/>
            <person name="Sutton G."/>
            <person name="Viswanathan L."/>
            <person name="Walenz B."/>
            <person name="Goodstein D.M."/>
            <person name="Hellsten U."/>
            <person name="Kawashima T."/>
            <person name="Prochnik S.E."/>
            <person name="Putnam N.H."/>
            <person name="Shu S."/>
            <person name="Blumberg B."/>
            <person name="Dana C.E."/>
            <person name="Gee L."/>
            <person name="Kibler D.F."/>
            <person name="Law L."/>
            <person name="Lindgens D."/>
            <person name="Martinez D.E."/>
            <person name="Peng J."/>
            <person name="Wigge P.A."/>
            <person name="Bertulat B."/>
            <person name="Guder C."/>
            <person name="Nakamura Y."/>
            <person name="Ozbek S."/>
            <person name="Watanabe H."/>
            <person name="Khalturin K."/>
            <person name="Hemmrich G."/>
            <person name="Franke A."/>
            <person name="Augustin R."/>
            <person name="Fraune S."/>
            <person name="Hayakawa E."/>
            <person name="Hayakawa S."/>
            <person name="Hirose M."/>
            <person name="Hwang J."/>
            <person name="Ikeo K."/>
            <person name="Nishimiya-Fujisawa C."/>
            <person name="Ogura A."/>
            <person name="Takahashi T."/>
            <person name="Steinmetz P.R."/>
            <person name="Zhang X."/>
            <person name="Aufschnaiter R."/>
            <person name="Eder M.K."/>
            <person name="Gorny A.K."/>
            <person name="Salvenmoser W."/>
            <person name="Heimberg A.M."/>
            <person name="Wheeler B.M."/>
            <person name="Peterson K.J."/>
            <person name="Boettger A."/>
            <person name="Tischler P."/>
            <person name="Wolf A."/>
            <person name="Gojobori T."/>
            <person name="Remington K.A."/>
            <person name="Strausberg R.L."/>
            <person name="Venter J."/>
            <person name="Technau U."/>
            <person name="Hobmayer B."/>
            <person name="Bosch T.C."/>
            <person name="Holstein T.W."/>
            <person name="Fujisawa T."/>
            <person name="Bode H.R."/>
            <person name="David C.N."/>
            <person name="Rokhsar D.S."/>
            <person name="Steele R.E."/>
        </authorList>
    </citation>
    <scope>NUCLEOTIDE SEQUENCE</scope>
</reference>
<sequence>MGTRDNNQRLALIRFQIPCPLFVKLLSGLPQINKISLVEIIQSHG</sequence>
<dbReference type="EMBL" id="FN543104">
    <property type="protein sequence ID" value="CBA30041.1"/>
    <property type="molecule type" value="Genomic_DNA"/>
</dbReference>
<name>C9YBL6_CURXX</name>
<protein>
    <submittedName>
        <fullName evidence="1">Uncharacterized protein</fullName>
    </submittedName>
</protein>
<accession>C9YBL6</accession>
<organism evidence="1">
    <name type="scientific">Curvibacter symbiont subsp. Hydra magnipapillata</name>
    <dbReference type="NCBI Taxonomy" id="667019"/>
    <lineage>
        <taxon>Bacteria</taxon>
        <taxon>Pseudomonadati</taxon>
        <taxon>Pseudomonadota</taxon>
        <taxon>Betaproteobacteria</taxon>
        <taxon>Burkholderiales</taxon>
        <taxon>Comamonadaceae</taxon>
        <taxon>Curvibacter</taxon>
    </lineage>
</organism>